<dbReference type="SUPFAM" id="SSF52540">
    <property type="entry name" value="P-loop containing nucleoside triphosphate hydrolases"/>
    <property type="match status" value="2"/>
</dbReference>
<dbReference type="PRINTS" id="PR01874">
    <property type="entry name" value="DNAREPAIRADA"/>
</dbReference>
<evidence type="ECO:0000256" key="3">
    <source>
        <dbReference type="ARBA" id="ARBA00022679"/>
    </source>
</evidence>
<evidence type="ECO:0000256" key="4">
    <source>
        <dbReference type="ARBA" id="ARBA00022737"/>
    </source>
</evidence>
<accession>H1XNH6</accession>
<dbReference type="EC" id="2.7.11.1" evidence="1"/>
<dbReference type="NCBIfam" id="NF006799">
    <property type="entry name" value="PRK09302.1"/>
    <property type="match status" value="1"/>
</dbReference>
<dbReference type="GO" id="GO:0004674">
    <property type="term" value="F:protein serine/threonine kinase activity"/>
    <property type="evidence" value="ECO:0007669"/>
    <property type="project" value="UniProtKB-EC"/>
</dbReference>
<dbReference type="EMBL" id="CM001402">
    <property type="protein sequence ID" value="EHO42147.1"/>
    <property type="molecule type" value="Genomic_DNA"/>
</dbReference>
<dbReference type="EMBL" id="CP018099">
    <property type="protein sequence ID" value="APF18114.1"/>
    <property type="molecule type" value="Genomic_DNA"/>
</dbReference>
<keyword evidence="4" id="KW-0677">Repeat</keyword>
<evidence type="ECO:0000256" key="2">
    <source>
        <dbReference type="ARBA" id="ARBA00022553"/>
    </source>
</evidence>
<dbReference type="PROSITE" id="PS51146">
    <property type="entry name" value="KAIC"/>
    <property type="match status" value="2"/>
</dbReference>
<dbReference type="InterPro" id="IPR027417">
    <property type="entry name" value="P-loop_NTPase"/>
</dbReference>
<keyword evidence="7" id="KW-0175">Coiled coil</keyword>
<dbReference type="InterPro" id="IPR014774">
    <property type="entry name" value="KaiC-like_dom"/>
</dbReference>
<dbReference type="AlphaFoldDB" id="H1XNH6"/>
<evidence type="ECO:0000256" key="1">
    <source>
        <dbReference type="ARBA" id="ARBA00012513"/>
    </source>
</evidence>
<feature type="coiled-coil region" evidence="7">
    <location>
        <begin position="486"/>
        <end position="549"/>
    </location>
</feature>
<keyword evidence="3" id="KW-0808">Transferase</keyword>
<dbReference type="InterPro" id="IPR010624">
    <property type="entry name" value="KaiC_dom"/>
</dbReference>
<protein>
    <recommendedName>
        <fullName evidence="1">non-specific serine/threonine protein kinase</fullName>
        <ecNumber evidence="1">2.7.11.1</ecNumber>
    </recommendedName>
</protein>
<keyword evidence="6" id="KW-0378">Hydrolase</keyword>
<dbReference type="HOGENOM" id="CLU_023669_4_1_0"/>
<dbReference type="InterPro" id="IPR003593">
    <property type="entry name" value="AAA+_ATPase"/>
</dbReference>
<evidence type="ECO:0000256" key="5">
    <source>
        <dbReference type="ARBA" id="ARBA00022777"/>
    </source>
</evidence>
<evidence type="ECO:0000313" key="11">
    <source>
        <dbReference type="Proteomes" id="UP000004671"/>
    </source>
</evidence>
<dbReference type="PANTHER" id="PTHR42926">
    <property type="match status" value="1"/>
</dbReference>
<evidence type="ECO:0000313" key="9">
    <source>
        <dbReference type="EMBL" id="APF18114.1"/>
    </source>
</evidence>
<feature type="domain" description="KaiC" evidence="8">
    <location>
        <begin position="7"/>
        <end position="248"/>
    </location>
</feature>
<dbReference type="InterPro" id="IPR051347">
    <property type="entry name" value="Circadian_clock_KaiC-rel"/>
</dbReference>
<evidence type="ECO:0000256" key="7">
    <source>
        <dbReference type="SAM" id="Coils"/>
    </source>
</evidence>
<evidence type="ECO:0000313" key="12">
    <source>
        <dbReference type="Proteomes" id="UP000183868"/>
    </source>
</evidence>
<dbReference type="PIRSF" id="PIRSF039117">
    <property type="entry name" value="KaiC"/>
    <property type="match status" value="1"/>
</dbReference>
<dbReference type="SMART" id="SM00382">
    <property type="entry name" value="AAA"/>
    <property type="match status" value="2"/>
</dbReference>
<dbReference type="InterPro" id="IPR030665">
    <property type="entry name" value="KaiC"/>
</dbReference>
<dbReference type="Gene3D" id="3.40.50.300">
    <property type="entry name" value="P-loop containing nucleotide triphosphate hydrolases"/>
    <property type="match status" value="2"/>
</dbReference>
<gene>
    <name evidence="9" type="primary">kaiC</name>
    <name evidence="9" type="ORF">Cabys_1365</name>
    <name evidence="10" type="ORF">Calab_2537</name>
</gene>
<reference evidence="10 11" key="1">
    <citation type="submission" date="2011-09" db="EMBL/GenBank/DDBJ databases">
        <title>The permanent draft genome of Caldithrix abyssi DSM 13497.</title>
        <authorList>
            <consortium name="US DOE Joint Genome Institute (JGI-PGF)"/>
            <person name="Lucas S."/>
            <person name="Han J."/>
            <person name="Lapidus A."/>
            <person name="Bruce D."/>
            <person name="Goodwin L."/>
            <person name="Pitluck S."/>
            <person name="Peters L."/>
            <person name="Kyrpides N."/>
            <person name="Mavromatis K."/>
            <person name="Ivanova N."/>
            <person name="Mikhailova N."/>
            <person name="Chertkov O."/>
            <person name="Detter J.C."/>
            <person name="Tapia R."/>
            <person name="Han C."/>
            <person name="Land M."/>
            <person name="Hauser L."/>
            <person name="Markowitz V."/>
            <person name="Cheng J.-F."/>
            <person name="Hugenholtz P."/>
            <person name="Woyke T."/>
            <person name="Wu D."/>
            <person name="Spring S."/>
            <person name="Brambilla E."/>
            <person name="Klenk H.-P."/>
            <person name="Eisen J.A."/>
        </authorList>
    </citation>
    <scope>NUCLEOTIDE SEQUENCE [LARGE SCALE GENOMIC DNA]</scope>
    <source>
        <strain evidence="10 11">DSM 13497</strain>
    </source>
</reference>
<dbReference type="GO" id="GO:0005524">
    <property type="term" value="F:ATP binding"/>
    <property type="evidence" value="ECO:0007669"/>
    <property type="project" value="InterPro"/>
</dbReference>
<name>H1XNH6_CALAY</name>
<proteinExistence type="predicted"/>
<keyword evidence="11" id="KW-1185">Reference proteome</keyword>
<keyword evidence="2" id="KW-0597">Phosphoprotein</keyword>
<dbReference type="Pfam" id="PF06745">
    <property type="entry name" value="ATPase"/>
    <property type="match status" value="2"/>
</dbReference>
<dbReference type="Proteomes" id="UP000004671">
    <property type="component" value="Chromosome"/>
</dbReference>
<dbReference type="STRING" id="880073.Cabys_1365"/>
<dbReference type="GO" id="GO:0016787">
    <property type="term" value="F:hydrolase activity"/>
    <property type="evidence" value="ECO:0007669"/>
    <property type="project" value="UniProtKB-KW"/>
</dbReference>
<dbReference type="OrthoDB" id="9784342at2"/>
<keyword evidence="5" id="KW-0418">Kinase</keyword>
<organism evidence="10 11">
    <name type="scientific">Caldithrix abyssi DSM 13497</name>
    <dbReference type="NCBI Taxonomy" id="880073"/>
    <lineage>
        <taxon>Bacteria</taxon>
        <taxon>Pseudomonadati</taxon>
        <taxon>Calditrichota</taxon>
        <taxon>Calditrichia</taxon>
        <taxon>Calditrichales</taxon>
        <taxon>Calditrichaceae</taxon>
        <taxon>Caldithrix</taxon>
    </lineage>
</organism>
<evidence type="ECO:0000313" key="10">
    <source>
        <dbReference type="EMBL" id="EHO42147.1"/>
    </source>
</evidence>
<feature type="domain" description="KaiC" evidence="8">
    <location>
        <begin position="249"/>
        <end position="480"/>
    </location>
</feature>
<dbReference type="PaxDb" id="880073-Calab_2537"/>
<dbReference type="Proteomes" id="UP000183868">
    <property type="component" value="Chromosome"/>
</dbReference>
<reference evidence="9 12" key="2">
    <citation type="submission" date="2016-11" db="EMBL/GenBank/DDBJ databases">
        <title>Genomic analysis of Caldithrix abyssi and proposal of a novel bacterial phylum Caldithrichaeota.</title>
        <authorList>
            <person name="Kublanov I."/>
            <person name="Sigalova O."/>
            <person name="Gavrilov S."/>
            <person name="Lebedinsky A."/>
            <person name="Ivanova N."/>
            <person name="Daum C."/>
            <person name="Reddy T."/>
            <person name="Klenk H.P."/>
            <person name="Goker M."/>
            <person name="Reva O."/>
            <person name="Miroshnichenko M."/>
            <person name="Kyprides N."/>
            <person name="Woyke T."/>
            <person name="Gelfand M."/>
        </authorList>
    </citation>
    <scope>NUCLEOTIDE SEQUENCE [LARGE SCALE GENOMIC DNA]</scope>
    <source>
        <strain evidence="9 12">LF13</strain>
    </source>
</reference>
<sequence>METVLLPKASTGITGLDEITRGGLPAGRPTLVYGGPGTGKTLFGLQFIAHGVKQNEKGVILTFEETAEDLITYARSIGIDLAKMIKEKRVIIDYFDLSGNDVHEAGTYDLEGLFLRLQAAVEEIGAKRVHLDTLEALFAFFEKEEIIRKEFSRLFHWLKRRKLTTVVTAEISLTSEIPVTRYGLEEYVSDCVIFLDNRVEKQVATRRLRILKYRGSSHGTNEYPFLIDDDGITVFPITSVKLEYQVSTERISTGIPDLDQMLDGGIYRGSTVLISGTAGTGKSTMGISFANAACERNEKALYVSFEESPAQIVRNMASVGFDLQKHIDSGLLEIHSQRPTMYGLELHLAKMIDLINKVSPSVIVIDPINSFLTDSEERDVKLMLMRFTDLLKEKNISAFMLSLTGGGEHTERTNVAISSIVDTWIILRDVEQAGERNRALFILKSRGHKHSNQVREFLITSQGIKLVEIYEGAEGLLTGSARVAQKTREEMVLENLNQELKRLEKLISSRKKLFDNQIELLKANFESEIETLELKHKQVLQQKTRLEAQRQMIQKLRS</sequence>
<dbReference type="RefSeq" id="WP_006929401.1">
    <property type="nucleotide sequence ID" value="NZ_CM001402.1"/>
</dbReference>
<evidence type="ECO:0000259" key="8">
    <source>
        <dbReference type="PROSITE" id="PS51146"/>
    </source>
</evidence>
<dbReference type="KEGG" id="caby:Cabys_1365"/>
<dbReference type="eggNOG" id="COG0467">
    <property type="taxonomic scope" value="Bacteria"/>
</dbReference>
<dbReference type="PANTHER" id="PTHR42926:SF1">
    <property type="entry name" value="CIRCADIAN CLOCK OSCILLATOR PROTEIN KAIC 1"/>
    <property type="match status" value="1"/>
</dbReference>
<evidence type="ECO:0000256" key="6">
    <source>
        <dbReference type="ARBA" id="ARBA00022801"/>
    </source>
</evidence>